<comment type="subcellular location">
    <subcellularLocation>
        <location evidence="1">Cell outer membrane</location>
    </subcellularLocation>
</comment>
<reference evidence="8 9" key="1">
    <citation type="submission" date="2017-11" db="EMBL/GenBank/DDBJ databases">
        <title>Animal gut microbial communities from fecal samples from Wisconsin, USA.</title>
        <authorList>
            <person name="Neumann A."/>
        </authorList>
    </citation>
    <scope>NUCLEOTIDE SEQUENCE [LARGE SCALE GENOMIC DNA]</scope>
    <source>
        <strain evidence="8 9">UWS3</strain>
    </source>
</reference>
<dbReference type="GO" id="GO:0015288">
    <property type="term" value="F:porin activity"/>
    <property type="evidence" value="ECO:0007669"/>
    <property type="project" value="TreeGrafter"/>
</dbReference>
<evidence type="ECO:0000256" key="2">
    <source>
        <dbReference type="ARBA" id="ARBA00007613"/>
    </source>
</evidence>
<keyword evidence="3" id="KW-0813">Transport</keyword>
<dbReference type="GO" id="GO:1990281">
    <property type="term" value="C:efflux pump complex"/>
    <property type="evidence" value="ECO:0007669"/>
    <property type="project" value="TreeGrafter"/>
</dbReference>
<dbReference type="EMBL" id="PGEX01000001">
    <property type="protein sequence ID" value="PJJ41121.1"/>
    <property type="molecule type" value="Genomic_DNA"/>
</dbReference>
<dbReference type="SUPFAM" id="SSF56954">
    <property type="entry name" value="Outer membrane efflux proteins (OEP)"/>
    <property type="match status" value="1"/>
</dbReference>
<keyword evidence="5" id="KW-0812">Transmembrane</keyword>
<dbReference type="OrthoDB" id="9811587at2"/>
<evidence type="ECO:0000256" key="4">
    <source>
        <dbReference type="ARBA" id="ARBA00022452"/>
    </source>
</evidence>
<protein>
    <submittedName>
        <fullName evidence="8">Outer membrane protein</fullName>
    </submittedName>
</protein>
<dbReference type="InterPro" id="IPR051906">
    <property type="entry name" value="TolC-like"/>
</dbReference>
<organism evidence="8 9">
    <name type="scientific">Hallerella succinigenes</name>
    <dbReference type="NCBI Taxonomy" id="1896222"/>
    <lineage>
        <taxon>Bacteria</taxon>
        <taxon>Pseudomonadati</taxon>
        <taxon>Fibrobacterota</taxon>
        <taxon>Fibrobacteria</taxon>
        <taxon>Fibrobacterales</taxon>
        <taxon>Fibrobacteraceae</taxon>
        <taxon>Hallerella</taxon>
    </lineage>
</organism>
<dbReference type="PANTHER" id="PTHR30026">
    <property type="entry name" value="OUTER MEMBRANE PROTEIN TOLC"/>
    <property type="match status" value="1"/>
</dbReference>
<sequence length="426" mass="46245">MLFLCAVWVGAAFAERTLSLEDCVKLAREQSLDMETARLSERASEASLKSSEASGRPTVSAYVRNTLYDTPFDGQSQDHYRFSLGLSGSYTIWDGGSTSINVESKQLSLEASKYSTELAALNVQESAMNAFVNLLAAKEDLETADSALALSDSLVSYNERLFDAGSITRSDLTLVKSDAASAKVKQISAAQAERAAKTNLRQVLEISRLDSLRIVAPEVNYEKPSDMGELPTFDEVLSETKAHYPGFISDSLKVQAAAKDVELAGKNSSISVTLGAEASTGFQAWESDRYARQMKNGYTHSLTLGINIPIIDGGTTTAKVLLAQVESERAKVSQRETGKTLENNLEKLYMQAESADASWLAAIAGLESATEAYHVAVEQRAAGTISSTDFLQQKNNLQSAKNTLTQAKYTSILARNLLDLYMGRFQ</sequence>
<proteinExistence type="inferred from homology"/>
<keyword evidence="7" id="KW-0998">Cell outer membrane</keyword>
<dbReference type="PANTHER" id="PTHR30026:SF20">
    <property type="entry name" value="OUTER MEMBRANE PROTEIN TOLC"/>
    <property type="match status" value="1"/>
</dbReference>
<evidence type="ECO:0000256" key="3">
    <source>
        <dbReference type="ARBA" id="ARBA00022448"/>
    </source>
</evidence>
<gene>
    <name evidence="8" type="ORF">BGX16_1077</name>
</gene>
<evidence type="ECO:0000256" key="5">
    <source>
        <dbReference type="ARBA" id="ARBA00022692"/>
    </source>
</evidence>
<dbReference type="GO" id="GO:0015562">
    <property type="term" value="F:efflux transmembrane transporter activity"/>
    <property type="evidence" value="ECO:0007669"/>
    <property type="project" value="InterPro"/>
</dbReference>
<keyword evidence="9" id="KW-1185">Reference proteome</keyword>
<accession>A0A2M9A5X7</accession>
<evidence type="ECO:0000256" key="6">
    <source>
        <dbReference type="ARBA" id="ARBA00023136"/>
    </source>
</evidence>
<keyword evidence="6" id="KW-0472">Membrane</keyword>
<evidence type="ECO:0000256" key="1">
    <source>
        <dbReference type="ARBA" id="ARBA00004442"/>
    </source>
</evidence>
<keyword evidence="4" id="KW-1134">Transmembrane beta strand</keyword>
<dbReference type="Pfam" id="PF02321">
    <property type="entry name" value="OEP"/>
    <property type="match status" value="2"/>
</dbReference>
<dbReference type="Gene3D" id="1.20.1600.10">
    <property type="entry name" value="Outer membrane efflux proteins (OEP)"/>
    <property type="match status" value="1"/>
</dbReference>
<name>A0A2M9A5X7_9BACT</name>
<comment type="caution">
    <text evidence="8">The sequence shown here is derived from an EMBL/GenBank/DDBJ whole genome shotgun (WGS) entry which is preliminary data.</text>
</comment>
<dbReference type="RefSeq" id="WP_157797885.1">
    <property type="nucleotide sequence ID" value="NZ_PGEX01000001.1"/>
</dbReference>
<dbReference type="GO" id="GO:0009279">
    <property type="term" value="C:cell outer membrane"/>
    <property type="evidence" value="ECO:0007669"/>
    <property type="project" value="UniProtKB-SubCell"/>
</dbReference>
<evidence type="ECO:0000313" key="8">
    <source>
        <dbReference type="EMBL" id="PJJ41121.1"/>
    </source>
</evidence>
<dbReference type="AlphaFoldDB" id="A0A2M9A5X7"/>
<evidence type="ECO:0000256" key="7">
    <source>
        <dbReference type="ARBA" id="ARBA00023237"/>
    </source>
</evidence>
<dbReference type="Proteomes" id="UP000231134">
    <property type="component" value="Unassembled WGS sequence"/>
</dbReference>
<evidence type="ECO:0000313" key="9">
    <source>
        <dbReference type="Proteomes" id="UP000231134"/>
    </source>
</evidence>
<comment type="similarity">
    <text evidence="2">Belongs to the outer membrane factor (OMF) (TC 1.B.17) family.</text>
</comment>
<dbReference type="InterPro" id="IPR003423">
    <property type="entry name" value="OMP_efflux"/>
</dbReference>